<accession>A0A8J7MPT6</accession>
<evidence type="ECO:0000313" key="3">
    <source>
        <dbReference type="Proteomes" id="UP000619033"/>
    </source>
</evidence>
<feature type="transmembrane region" description="Helical" evidence="1">
    <location>
        <begin position="20"/>
        <end position="37"/>
    </location>
</feature>
<comment type="caution">
    <text evidence="2">The sequence shown here is derived from an EMBL/GenBank/DDBJ whole genome shotgun (WGS) entry which is preliminary data.</text>
</comment>
<sequence>MTYDETRAGMRPLPSIDSVLAAHGAGKVLAAAVVALLRGRFRKARPPDLRDLNAHLLRDIGAHGLILQPRDPLL</sequence>
<proteinExistence type="predicted"/>
<keyword evidence="1" id="KW-1133">Transmembrane helix</keyword>
<dbReference type="AlphaFoldDB" id="A0A8J7MPT6"/>
<protein>
    <submittedName>
        <fullName evidence="2">Uncharacterized protein</fullName>
    </submittedName>
</protein>
<reference evidence="2" key="1">
    <citation type="submission" date="2021-01" db="EMBL/GenBank/DDBJ databases">
        <title>Genome seq and assembly of Tabrizicola sp. KVB23.</title>
        <authorList>
            <person name="Chhetri G."/>
        </authorList>
    </citation>
    <scope>NUCLEOTIDE SEQUENCE</scope>
    <source>
        <strain evidence="2">KVB23</strain>
    </source>
</reference>
<dbReference type="Proteomes" id="UP000619033">
    <property type="component" value="Unassembled WGS sequence"/>
</dbReference>
<dbReference type="RefSeq" id="WP_202658649.1">
    <property type="nucleotide sequence ID" value="NZ_JAESVP010000002.1"/>
</dbReference>
<evidence type="ECO:0000256" key="1">
    <source>
        <dbReference type="SAM" id="Phobius"/>
    </source>
</evidence>
<gene>
    <name evidence="2" type="ORF">JI744_05330</name>
</gene>
<organism evidence="2 3">
    <name type="scientific">Fuscibacter oryzae</name>
    <dbReference type="NCBI Taxonomy" id="2803939"/>
    <lineage>
        <taxon>Bacteria</taxon>
        <taxon>Pseudomonadati</taxon>
        <taxon>Pseudomonadota</taxon>
        <taxon>Alphaproteobacteria</taxon>
        <taxon>Rhodobacterales</taxon>
        <taxon>Paracoccaceae</taxon>
        <taxon>Fuscibacter</taxon>
    </lineage>
</organism>
<dbReference type="EMBL" id="JAESVP010000002">
    <property type="protein sequence ID" value="MBL4927523.1"/>
    <property type="molecule type" value="Genomic_DNA"/>
</dbReference>
<keyword evidence="1" id="KW-0472">Membrane</keyword>
<name>A0A8J7MPT6_9RHOB</name>
<evidence type="ECO:0000313" key="2">
    <source>
        <dbReference type="EMBL" id="MBL4927523.1"/>
    </source>
</evidence>
<keyword evidence="1" id="KW-0812">Transmembrane</keyword>
<keyword evidence="3" id="KW-1185">Reference proteome</keyword>